<reference evidence="2" key="2">
    <citation type="journal article" date="2023" name="Science">
        <title>Genomic signatures of disease resistance in endangered staghorn corals.</title>
        <authorList>
            <person name="Vollmer S.V."/>
            <person name="Selwyn J.D."/>
            <person name="Despard B.A."/>
            <person name="Roesel C.L."/>
        </authorList>
    </citation>
    <scope>NUCLEOTIDE SEQUENCE</scope>
    <source>
        <strain evidence="2">K2</strain>
    </source>
</reference>
<reference evidence="2" key="1">
    <citation type="journal article" date="2023" name="G3 (Bethesda)">
        <title>Whole genome assembly and annotation of the endangered Caribbean coral Acropora cervicornis.</title>
        <authorList>
            <person name="Selwyn J.D."/>
            <person name="Vollmer S.V."/>
        </authorList>
    </citation>
    <scope>NUCLEOTIDE SEQUENCE</scope>
    <source>
        <strain evidence="2">K2</strain>
    </source>
</reference>
<dbReference type="GO" id="GO:0005261">
    <property type="term" value="F:monoatomic cation channel activity"/>
    <property type="evidence" value="ECO:0007669"/>
    <property type="project" value="TreeGrafter"/>
</dbReference>
<dbReference type="PANTHER" id="PTHR31781">
    <property type="entry name" value="UNC80"/>
    <property type="match status" value="1"/>
</dbReference>
<evidence type="ECO:0000259" key="1">
    <source>
        <dbReference type="Pfam" id="PF20262"/>
    </source>
</evidence>
<accession>A0AAD9QSU8</accession>
<keyword evidence="3" id="KW-1185">Reference proteome</keyword>
<name>A0AAD9QSU8_ACRCE</name>
<dbReference type="GO" id="GO:0034703">
    <property type="term" value="C:cation channel complex"/>
    <property type="evidence" value="ECO:0007669"/>
    <property type="project" value="TreeGrafter"/>
</dbReference>
<comment type="caution">
    <text evidence="2">The sequence shown here is derived from an EMBL/GenBank/DDBJ whole genome shotgun (WGS) entry which is preliminary data.</text>
</comment>
<evidence type="ECO:0000313" key="3">
    <source>
        <dbReference type="Proteomes" id="UP001249851"/>
    </source>
</evidence>
<evidence type="ECO:0000313" key="2">
    <source>
        <dbReference type="EMBL" id="KAK2566753.1"/>
    </source>
</evidence>
<organism evidence="2 3">
    <name type="scientific">Acropora cervicornis</name>
    <name type="common">Staghorn coral</name>
    <dbReference type="NCBI Taxonomy" id="6130"/>
    <lineage>
        <taxon>Eukaryota</taxon>
        <taxon>Metazoa</taxon>
        <taxon>Cnidaria</taxon>
        <taxon>Anthozoa</taxon>
        <taxon>Hexacorallia</taxon>
        <taxon>Scleractinia</taxon>
        <taxon>Astrocoeniina</taxon>
        <taxon>Acroporidae</taxon>
        <taxon>Acropora</taxon>
    </lineage>
</organism>
<dbReference type="PANTHER" id="PTHR31781:SF1">
    <property type="entry name" value="PROTEIN UNC-80 HOMOLOG"/>
    <property type="match status" value="1"/>
</dbReference>
<sequence>MRKTIVLAVSGRGRPFLERLRAQEEKDEVLQALDEYRKPRDALLILVSDYVKICAPRLEELGEALPARHTIPELLDSISVNTLAQIVFSLLKLAVYDQVTLACLGIKRYMTEALPLLKGSPEATEAAILLILKRVNKMFEKFVNKPDLSRCIDWKSLEIYLKGLYLTLCKRPSIALSPYLKSLVKMCVSLVIQERAAAAVSVAANLPFAPMLSPPQFFADTVIKFSSRLMHVLKDQCSLKELCGNLVNVGSPARTEKIFVRLVLPTCIRLGSGRSDAPKASFDDVCFALSSFLVTVTTKNPESPSQTPIRLSFVEESLDVPRSLAFVVPHEGRTSMEEIPDSLYCAAYLGKRRGECLSLLALREANIFHPVDDKLQK</sequence>
<dbReference type="GO" id="GO:0030424">
    <property type="term" value="C:axon"/>
    <property type="evidence" value="ECO:0007669"/>
    <property type="project" value="TreeGrafter"/>
</dbReference>
<dbReference type="GO" id="GO:0055080">
    <property type="term" value="P:monoatomic cation homeostasis"/>
    <property type="evidence" value="ECO:0007669"/>
    <property type="project" value="TreeGrafter"/>
</dbReference>
<dbReference type="Proteomes" id="UP001249851">
    <property type="component" value="Unassembled WGS sequence"/>
</dbReference>
<gene>
    <name evidence="2" type="ORF">P5673_009429</name>
</gene>
<dbReference type="EMBL" id="JARQWQ010000016">
    <property type="protein sequence ID" value="KAK2566753.1"/>
    <property type="molecule type" value="Genomic_DNA"/>
</dbReference>
<protein>
    <submittedName>
        <fullName evidence="2">Protein unc-80-like protein</fullName>
    </submittedName>
</protein>
<feature type="domain" description="Protein UNC80 C-terminal" evidence="1">
    <location>
        <begin position="21"/>
        <end position="307"/>
    </location>
</feature>
<dbReference type="Pfam" id="PF20262">
    <property type="entry name" value="UNC80_C"/>
    <property type="match status" value="1"/>
</dbReference>
<dbReference type="AlphaFoldDB" id="A0AAD9QSU8"/>
<dbReference type="InterPro" id="IPR046460">
    <property type="entry name" value="UNC80_C"/>
</dbReference>
<proteinExistence type="predicted"/>